<evidence type="ECO:0000256" key="1">
    <source>
        <dbReference type="PROSITE-ProRule" id="PRU00169"/>
    </source>
</evidence>
<dbReference type="RefSeq" id="WP_281910526.1">
    <property type="nucleotide sequence ID" value="NZ_AP026966.1"/>
</dbReference>
<accession>A0ABM8CCP6</accession>
<feature type="domain" description="Response regulatory" evidence="2">
    <location>
        <begin position="154"/>
        <end position="284"/>
    </location>
</feature>
<protein>
    <recommendedName>
        <fullName evidence="2">Response regulatory domain-containing protein</fullName>
    </recommendedName>
</protein>
<dbReference type="Proteomes" id="UP001163336">
    <property type="component" value="Chromosome"/>
</dbReference>
<dbReference type="PROSITE" id="PS50110">
    <property type="entry name" value="RESPONSE_REGULATORY"/>
    <property type="match status" value="1"/>
</dbReference>
<dbReference type="SUPFAM" id="SSF52172">
    <property type="entry name" value="CheY-like"/>
    <property type="match status" value="1"/>
</dbReference>
<gene>
    <name evidence="3" type="ORF">MasN3_45560</name>
</gene>
<dbReference type="InterPro" id="IPR011006">
    <property type="entry name" value="CheY-like_superfamily"/>
</dbReference>
<organism evidence="3 4">
    <name type="scientific">Massilia varians</name>
    <dbReference type="NCBI Taxonomy" id="457921"/>
    <lineage>
        <taxon>Bacteria</taxon>
        <taxon>Pseudomonadati</taxon>
        <taxon>Pseudomonadota</taxon>
        <taxon>Betaproteobacteria</taxon>
        <taxon>Burkholderiales</taxon>
        <taxon>Oxalobacteraceae</taxon>
        <taxon>Telluria group</taxon>
        <taxon>Massilia</taxon>
    </lineage>
</organism>
<dbReference type="EMBL" id="AP026966">
    <property type="protein sequence ID" value="BDT61062.1"/>
    <property type="molecule type" value="Genomic_DNA"/>
</dbReference>
<dbReference type="InterPro" id="IPR001789">
    <property type="entry name" value="Sig_transdc_resp-reg_receiver"/>
</dbReference>
<comment type="caution">
    <text evidence="1">Lacks conserved residue(s) required for the propagation of feature annotation.</text>
</comment>
<sequence length="292" mass="31409">MPATRYPFTVRLVGFAPPECARLESLLAQAPLAGPSYFCLHDDSLQEPDLYIADGANPAALARLACLPPGAPQPILLIGGDGASIRRTLPRPIEPASLYVALAELLDTRVQALAALAARGERCLPERRRRPRLAPDTEAPDYYQRLRHGPPDGAVLIIDKGGAFRDHVARVVANPLANPLSSTSGDSTVARPVEWTDSSRAAVRLCDETPVSLVMINTCAPGIEPYSLSSAIKSQEGAGRTAVLFLVGQSFKYDSQRARDAGVRGLLDKPVADRHLLATFQKLLALPLNKPW</sequence>
<reference evidence="3" key="1">
    <citation type="submission" date="2022-11" db="EMBL/GenBank/DDBJ databases">
        <title>Isolation and characterization of PLA-degrading bacterium Massilia sp. from Antarctic soil.</title>
        <authorList>
            <person name="Sato K."/>
            <person name="Gomez-Fuentes C."/>
            <person name="Ahmad S.A."/>
            <person name="Zulkharnain A."/>
        </authorList>
    </citation>
    <scope>NUCLEOTIDE SEQUENCE</scope>
    <source>
        <strain evidence="3">N-3</strain>
    </source>
</reference>
<evidence type="ECO:0000313" key="3">
    <source>
        <dbReference type="EMBL" id="BDT61062.1"/>
    </source>
</evidence>
<keyword evidence="4" id="KW-1185">Reference proteome</keyword>
<evidence type="ECO:0000259" key="2">
    <source>
        <dbReference type="PROSITE" id="PS50110"/>
    </source>
</evidence>
<dbReference type="Gene3D" id="3.40.50.2300">
    <property type="match status" value="1"/>
</dbReference>
<name>A0ABM8CCP6_9BURK</name>
<evidence type="ECO:0000313" key="4">
    <source>
        <dbReference type="Proteomes" id="UP001163336"/>
    </source>
</evidence>
<proteinExistence type="predicted"/>